<feature type="compositionally biased region" description="Polar residues" evidence="2">
    <location>
        <begin position="31"/>
        <end position="51"/>
    </location>
</feature>
<feature type="region of interest" description="Disordered" evidence="2">
    <location>
        <begin position="26"/>
        <end position="64"/>
    </location>
</feature>
<feature type="coiled-coil region" evidence="1">
    <location>
        <begin position="166"/>
        <end position="207"/>
    </location>
</feature>
<keyword evidence="4" id="KW-1185">Reference proteome</keyword>
<dbReference type="OrthoDB" id="242877at2"/>
<organism evidence="3 4">
    <name type="scientific">Planctopirus ephydatiae</name>
    <dbReference type="NCBI Taxonomy" id="2528019"/>
    <lineage>
        <taxon>Bacteria</taxon>
        <taxon>Pseudomonadati</taxon>
        <taxon>Planctomycetota</taxon>
        <taxon>Planctomycetia</taxon>
        <taxon>Planctomycetales</taxon>
        <taxon>Planctomycetaceae</taxon>
        <taxon>Planctopirus</taxon>
    </lineage>
</organism>
<keyword evidence="1" id="KW-0175">Coiled coil</keyword>
<evidence type="ECO:0000256" key="1">
    <source>
        <dbReference type="SAM" id="Coils"/>
    </source>
</evidence>
<reference evidence="3 4" key="1">
    <citation type="submission" date="2019-02" db="EMBL/GenBank/DDBJ databases">
        <title>Deep-cultivation of Planctomycetes and their phenomic and genomic characterization uncovers novel biology.</title>
        <authorList>
            <person name="Wiegand S."/>
            <person name="Jogler M."/>
            <person name="Boedeker C."/>
            <person name="Pinto D."/>
            <person name="Vollmers J."/>
            <person name="Rivas-Marin E."/>
            <person name="Kohn T."/>
            <person name="Peeters S.H."/>
            <person name="Heuer A."/>
            <person name="Rast P."/>
            <person name="Oberbeckmann S."/>
            <person name="Bunk B."/>
            <person name="Jeske O."/>
            <person name="Meyerdierks A."/>
            <person name="Storesund J.E."/>
            <person name="Kallscheuer N."/>
            <person name="Luecker S."/>
            <person name="Lage O.M."/>
            <person name="Pohl T."/>
            <person name="Merkel B.J."/>
            <person name="Hornburger P."/>
            <person name="Mueller R.-W."/>
            <person name="Bruemmer F."/>
            <person name="Labrenz M."/>
            <person name="Spormann A.M."/>
            <person name="Op den Camp H."/>
            <person name="Overmann J."/>
            <person name="Amann R."/>
            <person name="Jetten M.S.M."/>
            <person name="Mascher T."/>
            <person name="Medema M.H."/>
            <person name="Devos D.P."/>
            <person name="Kaster A.-K."/>
            <person name="Ovreas L."/>
            <person name="Rohde M."/>
            <person name="Galperin M.Y."/>
            <person name="Jogler C."/>
        </authorList>
    </citation>
    <scope>NUCLEOTIDE SEQUENCE [LARGE SCALE GENOMIC DNA]</scope>
    <source>
        <strain evidence="3 4">Spb1</strain>
    </source>
</reference>
<accession>A0A518GP06</accession>
<dbReference type="EMBL" id="CP036299">
    <property type="protein sequence ID" value="QDV30363.1"/>
    <property type="molecule type" value="Genomic_DNA"/>
</dbReference>
<dbReference type="RefSeq" id="WP_145299631.1">
    <property type="nucleotide sequence ID" value="NZ_CP036299.1"/>
</dbReference>
<sequence length="489" mass="55151">MRNESELPVDEDRLFENIEQVESSLFAMDSSADSVDPTDTQSTEMPSTGQHFSGLPANWERSPETAEISAQDFQDLISARTANSPLNDHSFEQTWSEDINLSSMDHLPEGQIASPKISSELRNSKQRMHPASVANPSHRGAATEHGRHRKERSILEEQQRANEHFKAAALSRIQSLEIELENKNNLIQALTERLEQAAEQLDRLHRTGADRKVVSSSFGASVDRHATLTADMQRFLEQWDAMQPAVLLGQLDSRLADIRDYLSDQFEQLKSQNAFYLGSTSQLSSLNAAVDQTLDSLLANEQSAHHESSSEGNSVLWESLKSQMLSVDEPPDTFEEGTSGSGVESLVETDFTEPEVPLPFNIEDCQQQEFETAINQRDAYISWLIRRLRAREISGGPPNWAALEHAPAELVDELRSLQVRLEEHLRLAEVELSLERARCARDQAKVRQQQEVMRDRPNSAQKDDPTPAVHNTKSAERRWRRFLGTPPRD</sequence>
<protein>
    <submittedName>
        <fullName evidence="3">Uncharacterized protein</fullName>
    </submittedName>
</protein>
<name>A0A518GP06_9PLAN</name>
<gene>
    <name evidence="3" type="ORF">Spb1_22930</name>
</gene>
<feature type="region of interest" description="Disordered" evidence="2">
    <location>
        <begin position="127"/>
        <end position="148"/>
    </location>
</feature>
<dbReference type="KEGG" id="peh:Spb1_22930"/>
<proteinExistence type="predicted"/>
<evidence type="ECO:0000256" key="2">
    <source>
        <dbReference type="SAM" id="MobiDB-lite"/>
    </source>
</evidence>
<evidence type="ECO:0000313" key="4">
    <source>
        <dbReference type="Proteomes" id="UP000315349"/>
    </source>
</evidence>
<feature type="region of interest" description="Disordered" evidence="2">
    <location>
        <begin position="443"/>
        <end position="489"/>
    </location>
</feature>
<dbReference type="Proteomes" id="UP000315349">
    <property type="component" value="Chromosome"/>
</dbReference>
<evidence type="ECO:0000313" key="3">
    <source>
        <dbReference type="EMBL" id="QDV30363.1"/>
    </source>
</evidence>
<feature type="compositionally biased region" description="Basic and acidic residues" evidence="2">
    <location>
        <begin position="452"/>
        <end position="465"/>
    </location>
</feature>
<dbReference type="AlphaFoldDB" id="A0A518GP06"/>